<dbReference type="EMBL" id="BSPC01000004">
    <property type="protein sequence ID" value="GLS17044.1"/>
    <property type="molecule type" value="Genomic_DNA"/>
</dbReference>
<name>A0ABQ6CB48_9HYPH</name>
<keyword evidence="2" id="KW-1185">Reference proteome</keyword>
<protein>
    <submittedName>
        <fullName evidence="1">Uncharacterized protein</fullName>
    </submittedName>
</protein>
<accession>A0ABQ6CB48</accession>
<dbReference type="Proteomes" id="UP001156882">
    <property type="component" value="Unassembled WGS sequence"/>
</dbReference>
<dbReference type="RefSeq" id="WP_348536416.1">
    <property type="nucleotide sequence ID" value="NZ_BSPC01000004.1"/>
</dbReference>
<proteinExistence type="predicted"/>
<evidence type="ECO:0000313" key="2">
    <source>
        <dbReference type="Proteomes" id="UP001156882"/>
    </source>
</evidence>
<evidence type="ECO:0000313" key="1">
    <source>
        <dbReference type="EMBL" id="GLS17044.1"/>
    </source>
</evidence>
<sequence>MPREDQLLFVLLVVALEDRLKVLPAIKYALDQHPVGCNDKGNGNSPFETDRTQSGHEIIAPRAAFWKVLKPLQ</sequence>
<comment type="caution">
    <text evidence="1">The sequence shown here is derived from an EMBL/GenBank/DDBJ whole genome shotgun (WGS) entry which is preliminary data.</text>
</comment>
<reference evidence="2" key="1">
    <citation type="journal article" date="2019" name="Int. J. Syst. Evol. Microbiol.">
        <title>The Global Catalogue of Microorganisms (GCM) 10K type strain sequencing project: providing services to taxonomists for standard genome sequencing and annotation.</title>
        <authorList>
            <consortium name="The Broad Institute Genomics Platform"/>
            <consortium name="The Broad Institute Genome Sequencing Center for Infectious Disease"/>
            <person name="Wu L."/>
            <person name="Ma J."/>
        </authorList>
    </citation>
    <scope>NUCLEOTIDE SEQUENCE [LARGE SCALE GENOMIC DNA]</scope>
    <source>
        <strain evidence="2">NBRC 101365</strain>
    </source>
</reference>
<organism evidence="1 2">
    <name type="scientific">Labrys miyagiensis</name>
    <dbReference type="NCBI Taxonomy" id="346912"/>
    <lineage>
        <taxon>Bacteria</taxon>
        <taxon>Pseudomonadati</taxon>
        <taxon>Pseudomonadota</taxon>
        <taxon>Alphaproteobacteria</taxon>
        <taxon>Hyphomicrobiales</taxon>
        <taxon>Xanthobacteraceae</taxon>
        <taxon>Labrys</taxon>
    </lineage>
</organism>
<gene>
    <name evidence="1" type="ORF">GCM10007874_00590</name>
</gene>